<protein>
    <submittedName>
        <fullName evidence="1">Uncharacterized protein</fullName>
    </submittedName>
</protein>
<dbReference type="OrthoDB" id="10016885at2759"/>
<evidence type="ECO:0000313" key="2">
    <source>
        <dbReference type="Proteomes" id="UP000276133"/>
    </source>
</evidence>
<dbReference type="EMBL" id="REGN01003260">
    <property type="protein sequence ID" value="RNA23564.1"/>
    <property type="molecule type" value="Genomic_DNA"/>
</dbReference>
<keyword evidence="2" id="KW-1185">Reference proteome</keyword>
<organism evidence="1 2">
    <name type="scientific">Brachionus plicatilis</name>
    <name type="common">Marine rotifer</name>
    <name type="synonym">Brachionus muelleri</name>
    <dbReference type="NCBI Taxonomy" id="10195"/>
    <lineage>
        <taxon>Eukaryota</taxon>
        <taxon>Metazoa</taxon>
        <taxon>Spiralia</taxon>
        <taxon>Gnathifera</taxon>
        <taxon>Rotifera</taxon>
        <taxon>Eurotatoria</taxon>
        <taxon>Monogononta</taxon>
        <taxon>Pseudotrocha</taxon>
        <taxon>Ploima</taxon>
        <taxon>Brachionidae</taxon>
        <taxon>Brachionus</taxon>
    </lineage>
</organism>
<reference evidence="1 2" key="1">
    <citation type="journal article" date="2018" name="Sci. Rep.">
        <title>Genomic signatures of local adaptation to the degree of environmental predictability in rotifers.</title>
        <authorList>
            <person name="Franch-Gras L."/>
            <person name="Hahn C."/>
            <person name="Garcia-Roger E.M."/>
            <person name="Carmona M.J."/>
            <person name="Serra M."/>
            <person name="Gomez A."/>
        </authorList>
    </citation>
    <scope>NUCLEOTIDE SEQUENCE [LARGE SCALE GENOMIC DNA]</scope>
    <source>
        <strain evidence="1">HYR1</strain>
    </source>
</reference>
<accession>A0A3M7RJA7</accession>
<gene>
    <name evidence="1" type="ORF">BpHYR1_035111</name>
</gene>
<name>A0A3M7RJA7_BRAPC</name>
<dbReference type="Proteomes" id="UP000276133">
    <property type="component" value="Unassembled WGS sequence"/>
</dbReference>
<evidence type="ECO:0000313" key="1">
    <source>
        <dbReference type="EMBL" id="RNA23564.1"/>
    </source>
</evidence>
<dbReference type="PANTHER" id="PTHR35871">
    <property type="entry name" value="EXPRESSED PROTEIN"/>
    <property type="match status" value="1"/>
</dbReference>
<sequence>MARIKRRTIANRNITKLRVNIMAPEVKINRADEMMSIPDHGNQTEVVKKDASTQTYDYDFSSRINIILKYISFGSVANLFSILTDSLNDWKSIHLRILSVSVYLILRLLNISFESSRDILTSLRMLNIQTCHAWATTIIDEGNLCVILRDERGSYKRIPFYENFPEILNEAKSYVLTEMCRKECTFDAMSLAIFLDKRFRELYPEIEIEPESLVRSVESCRVDLLKWGAKYDSNKNWPYFEGHEREDVLLARQKFFEHLINLKDFYYVPKKDIVYSWISPMRKKRILISHDESTFRSGETSNFRWIFPDKAPFFNKGRGRSIMISMFMVSHNETSIFELSDEEYQDALKSHREISKNDGVNYFPRSANAWIEPRKDAYFDND</sequence>
<dbReference type="AlphaFoldDB" id="A0A3M7RJA7"/>
<comment type="caution">
    <text evidence="1">The sequence shown here is derived from an EMBL/GenBank/DDBJ whole genome shotgun (WGS) entry which is preliminary data.</text>
</comment>
<dbReference type="PANTHER" id="PTHR35871:SF1">
    <property type="entry name" value="CXC1-LIKE CYSTEINE CLUSTER ASSOCIATED WITH KDZ TRANSPOSASES DOMAIN-CONTAINING PROTEIN"/>
    <property type="match status" value="1"/>
</dbReference>
<proteinExistence type="predicted"/>